<comment type="caution">
    <text evidence="2">The sequence shown here is derived from an EMBL/GenBank/DDBJ whole genome shotgun (WGS) entry which is preliminary data.</text>
</comment>
<dbReference type="EMBL" id="QXFU01001527">
    <property type="protein sequence ID" value="KAE9000531.1"/>
    <property type="molecule type" value="Genomic_DNA"/>
</dbReference>
<evidence type="ECO:0000313" key="2">
    <source>
        <dbReference type="EMBL" id="KAE9000531.1"/>
    </source>
</evidence>
<proteinExistence type="predicted"/>
<name>A0A6A3K0A8_9STRA</name>
<reference evidence="2 3" key="1">
    <citation type="submission" date="2018-09" db="EMBL/GenBank/DDBJ databases">
        <title>Genomic investigation of the strawberry pathogen Phytophthora fragariae indicates pathogenicity is determined by transcriptional variation in three key races.</title>
        <authorList>
            <person name="Adams T.M."/>
            <person name="Armitage A.D."/>
            <person name="Sobczyk M.K."/>
            <person name="Bates H.J."/>
            <person name="Dunwell J.M."/>
            <person name="Nellist C.F."/>
            <person name="Harrison R.J."/>
        </authorList>
    </citation>
    <scope>NUCLEOTIDE SEQUENCE [LARGE SCALE GENOMIC DNA]</scope>
    <source>
        <strain evidence="2 3">SCRP324</strain>
    </source>
</reference>
<gene>
    <name evidence="2" type="ORF">PR002_g18159</name>
</gene>
<evidence type="ECO:0000313" key="3">
    <source>
        <dbReference type="Proteomes" id="UP000435112"/>
    </source>
</evidence>
<feature type="signal peptide" evidence="1">
    <location>
        <begin position="1"/>
        <end position="24"/>
    </location>
</feature>
<organism evidence="2 3">
    <name type="scientific">Phytophthora rubi</name>
    <dbReference type="NCBI Taxonomy" id="129364"/>
    <lineage>
        <taxon>Eukaryota</taxon>
        <taxon>Sar</taxon>
        <taxon>Stramenopiles</taxon>
        <taxon>Oomycota</taxon>
        <taxon>Peronosporomycetes</taxon>
        <taxon>Peronosporales</taxon>
        <taxon>Peronosporaceae</taxon>
        <taxon>Phytophthora</taxon>
    </lineage>
</organism>
<feature type="chain" id="PRO_5025474445" evidence="1">
    <location>
        <begin position="25"/>
        <end position="207"/>
    </location>
</feature>
<sequence length="207" mass="22374">MQLRRRHFALFVNLFLLLSTAGNASPLSYTALYEDATCSSTPTKFSFTEDSNCVSQATLTCSAVFESFIYSAQTCSTTSGYNEVLRRAFPSSLYLVVETFSDAGKCSVLKEVVAYLADNACHVAGDGASSFKVSTASDTAAALETFSNVDYSHPSISQVDWNIAQLTTKSCAQDADQIVYMGGATSKLSITTFFTDKSCQCGVLFRR</sequence>
<dbReference type="Proteomes" id="UP000435112">
    <property type="component" value="Unassembled WGS sequence"/>
</dbReference>
<keyword evidence="1" id="KW-0732">Signal</keyword>
<dbReference type="AlphaFoldDB" id="A0A6A3K0A8"/>
<protein>
    <submittedName>
        <fullName evidence="2">Uncharacterized protein</fullName>
    </submittedName>
</protein>
<accession>A0A6A3K0A8</accession>
<evidence type="ECO:0000256" key="1">
    <source>
        <dbReference type="SAM" id="SignalP"/>
    </source>
</evidence>